<keyword evidence="2" id="KW-1185">Reference proteome</keyword>
<dbReference type="Gene3D" id="3.40.1260.10">
    <property type="entry name" value="DsrEFH-like"/>
    <property type="match status" value="1"/>
</dbReference>
<dbReference type="RefSeq" id="WP_250873777.1">
    <property type="nucleotide sequence ID" value="NZ_JALXFV010000005.1"/>
</dbReference>
<sequence length="112" mass="11626">MNVVFHCSSGDSADHSHALSNARNLLDDDTLTVDDLAVVFNGEAVRATVAGAAHADAIVDLADRVRFVACSNSLASRDIDPETVVDGVELGSSGVGTVAKLQAEGHHYVKVP</sequence>
<evidence type="ECO:0000313" key="2">
    <source>
        <dbReference type="Proteomes" id="UP001597187"/>
    </source>
</evidence>
<gene>
    <name evidence="1" type="ORF">ACFSBT_11025</name>
</gene>
<comment type="caution">
    <text evidence="1">The sequence shown here is derived from an EMBL/GenBank/DDBJ whole genome shotgun (WGS) entry which is preliminary data.</text>
</comment>
<proteinExistence type="predicted"/>
<dbReference type="InterPro" id="IPR003787">
    <property type="entry name" value="Sulphur_relay_DsrE/F-like"/>
</dbReference>
<dbReference type="InterPro" id="IPR027396">
    <property type="entry name" value="DsrEFH-like"/>
</dbReference>
<reference evidence="1 2" key="1">
    <citation type="journal article" date="2019" name="Int. J. Syst. Evol. Microbiol.">
        <title>The Global Catalogue of Microorganisms (GCM) 10K type strain sequencing project: providing services to taxonomists for standard genome sequencing and annotation.</title>
        <authorList>
            <consortium name="The Broad Institute Genomics Platform"/>
            <consortium name="The Broad Institute Genome Sequencing Center for Infectious Disease"/>
            <person name="Wu L."/>
            <person name="Ma J."/>
        </authorList>
    </citation>
    <scope>NUCLEOTIDE SEQUENCE [LARGE SCALE GENOMIC DNA]</scope>
    <source>
        <strain evidence="1 2">CGMCC 1.12563</strain>
    </source>
</reference>
<accession>A0ABD6AV84</accession>
<protein>
    <submittedName>
        <fullName evidence="1">DsrE family protein</fullName>
    </submittedName>
</protein>
<name>A0ABD6AV84_9EURY</name>
<dbReference type="PANTHER" id="PTHR37691">
    <property type="entry name" value="BLR3518 PROTEIN"/>
    <property type="match status" value="1"/>
</dbReference>
<dbReference type="Pfam" id="PF02635">
    <property type="entry name" value="DsrE"/>
    <property type="match status" value="1"/>
</dbReference>
<organism evidence="1 2">
    <name type="scientific">Halomarina rubra</name>
    <dbReference type="NCBI Taxonomy" id="2071873"/>
    <lineage>
        <taxon>Archaea</taxon>
        <taxon>Methanobacteriati</taxon>
        <taxon>Methanobacteriota</taxon>
        <taxon>Stenosarchaea group</taxon>
        <taxon>Halobacteria</taxon>
        <taxon>Halobacteriales</taxon>
        <taxon>Natronomonadaceae</taxon>
        <taxon>Halomarina</taxon>
    </lineage>
</organism>
<dbReference type="AlphaFoldDB" id="A0ABD6AV84"/>
<evidence type="ECO:0000313" key="1">
    <source>
        <dbReference type="EMBL" id="MFD1513810.1"/>
    </source>
</evidence>
<dbReference type="PANTHER" id="PTHR37691:SF1">
    <property type="entry name" value="BLR3518 PROTEIN"/>
    <property type="match status" value="1"/>
</dbReference>
<dbReference type="Proteomes" id="UP001597187">
    <property type="component" value="Unassembled WGS sequence"/>
</dbReference>
<dbReference type="EMBL" id="JBHUDC010000005">
    <property type="protein sequence ID" value="MFD1513810.1"/>
    <property type="molecule type" value="Genomic_DNA"/>
</dbReference>
<dbReference type="SUPFAM" id="SSF75169">
    <property type="entry name" value="DsrEFH-like"/>
    <property type="match status" value="1"/>
</dbReference>